<keyword evidence="9" id="KW-1185">Reference proteome</keyword>
<feature type="binding site" evidence="6">
    <location>
        <position position="69"/>
    </location>
    <ligand>
        <name>(6R)-10-formyltetrahydrofolate</name>
        <dbReference type="ChEBI" id="CHEBI:195366"/>
    </ligand>
</feature>
<evidence type="ECO:0000256" key="5">
    <source>
        <dbReference type="ARBA" id="ARBA00047664"/>
    </source>
</evidence>
<dbReference type="InterPro" id="IPR004607">
    <property type="entry name" value="GART"/>
</dbReference>
<dbReference type="Gene3D" id="3.40.50.170">
    <property type="entry name" value="Formyl transferase, N-terminal domain"/>
    <property type="match status" value="1"/>
</dbReference>
<dbReference type="EC" id="2.1.2.2" evidence="6"/>
<feature type="active site" description="Proton donor" evidence="6">
    <location>
        <position position="113"/>
    </location>
</feature>
<dbReference type="UniPathway" id="UPA00074">
    <property type="reaction ID" value="UER00126"/>
</dbReference>
<evidence type="ECO:0000313" key="9">
    <source>
        <dbReference type="Proteomes" id="UP000515873"/>
    </source>
</evidence>
<proteinExistence type="inferred from homology"/>
<dbReference type="InterPro" id="IPR036477">
    <property type="entry name" value="Formyl_transf_N_sf"/>
</dbReference>
<dbReference type="GO" id="GO:0004644">
    <property type="term" value="F:phosphoribosylglycinamide formyltransferase activity"/>
    <property type="evidence" value="ECO:0007669"/>
    <property type="project" value="UniProtKB-UniRule"/>
</dbReference>
<evidence type="ECO:0000256" key="4">
    <source>
        <dbReference type="ARBA" id="ARBA00038440"/>
    </source>
</evidence>
<sequence>MTTQRLRVAVLASGRGSNLQALIAARDAGGLPVDFVAVGSDKKDAGALQLAKDAGIPTFTLNPKDFATRRDFDVELFRQLDATGAQMLVLAGFMRIIDGEALAPWVGRMINIHPSLLPKYRGLHTHRRALEAGDAEHGASVHYVTAELDGGPVIAQARIVIQPGDDEAQLAQRLLGFEHQLLPAVLTLMAEQRLTLIAPDRVAFNGKAIDAPLQLRNGQLVD</sequence>
<protein>
    <recommendedName>
        <fullName evidence="6">Phosphoribosylglycinamide formyltransferase</fullName>
        <ecNumber evidence="6">2.1.2.2</ecNumber>
    </recommendedName>
    <alternativeName>
        <fullName evidence="6">5'-phosphoribosylglycinamide transformylase</fullName>
    </alternativeName>
    <alternativeName>
        <fullName evidence="6">GAR transformylase</fullName>
        <shortName evidence="6">GART</shortName>
    </alternativeName>
</protein>
<dbReference type="Proteomes" id="UP000515873">
    <property type="component" value="Chromosome"/>
</dbReference>
<feature type="domain" description="Formyl transferase N-terminal" evidence="7">
    <location>
        <begin position="7"/>
        <end position="186"/>
    </location>
</feature>
<dbReference type="CDD" id="cd08645">
    <property type="entry name" value="FMT_core_GART"/>
    <property type="match status" value="1"/>
</dbReference>
<comment type="function">
    <text evidence="6">Catalyzes the transfer of a formyl group from 10-formyltetrahydrofolate to 5-phospho-ribosyl-glycinamide (GAR), producing 5-phospho-ribosyl-N-formylglycinamide (FGAR) and tetrahydrofolate.</text>
</comment>
<dbReference type="NCBIfam" id="TIGR00639">
    <property type="entry name" value="PurN"/>
    <property type="match status" value="1"/>
</dbReference>
<dbReference type="PANTHER" id="PTHR43369">
    <property type="entry name" value="PHOSPHORIBOSYLGLYCINAMIDE FORMYLTRANSFERASE"/>
    <property type="match status" value="1"/>
</dbReference>
<evidence type="ECO:0000256" key="3">
    <source>
        <dbReference type="ARBA" id="ARBA00022755"/>
    </source>
</evidence>
<dbReference type="GO" id="GO:0005829">
    <property type="term" value="C:cytosol"/>
    <property type="evidence" value="ECO:0007669"/>
    <property type="project" value="TreeGrafter"/>
</dbReference>
<reference evidence="8 9" key="1">
    <citation type="submission" date="2020-08" db="EMBL/GenBank/DDBJ databases">
        <title>Dyella sp. G9 isolated from forest soil.</title>
        <authorList>
            <person name="Fu J."/>
            <person name="Qiu L."/>
        </authorList>
    </citation>
    <scope>NUCLEOTIDE SEQUENCE [LARGE SCALE GENOMIC DNA]</scope>
    <source>
        <strain evidence="8 9">G9</strain>
    </source>
</reference>
<evidence type="ECO:0000259" key="7">
    <source>
        <dbReference type="Pfam" id="PF00551"/>
    </source>
</evidence>
<feature type="binding site" evidence="6">
    <location>
        <begin position="94"/>
        <end position="97"/>
    </location>
    <ligand>
        <name>(6R)-10-formyltetrahydrofolate</name>
        <dbReference type="ChEBI" id="CHEBI:195366"/>
    </ligand>
</feature>
<feature type="binding site" evidence="6">
    <location>
        <position position="111"/>
    </location>
    <ligand>
        <name>(6R)-10-formyltetrahydrofolate</name>
        <dbReference type="ChEBI" id="CHEBI:195366"/>
    </ligand>
</feature>
<dbReference type="Pfam" id="PF00551">
    <property type="entry name" value="Formyl_trans_N"/>
    <property type="match status" value="1"/>
</dbReference>
<dbReference type="GO" id="GO:0006189">
    <property type="term" value="P:'de novo' IMP biosynthetic process"/>
    <property type="evidence" value="ECO:0007669"/>
    <property type="project" value="UniProtKB-UniRule"/>
</dbReference>
<keyword evidence="2 6" id="KW-0808">Transferase</keyword>
<dbReference type="PANTHER" id="PTHR43369:SF2">
    <property type="entry name" value="PHOSPHORIBOSYLGLYCINAMIDE FORMYLTRANSFERASE"/>
    <property type="match status" value="1"/>
</dbReference>
<gene>
    <name evidence="6" type="primary">purN</name>
    <name evidence="8" type="ORF">H8F01_14290</name>
</gene>
<dbReference type="AlphaFoldDB" id="A0A7G8Q0H0"/>
<evidence type="ECO:0000256" key="2">
    <source>
        <dbReference type="ARBA" id="ARBA00022679"/>
    </source>
</evidence>
<comment type="catalytic activity">
    <reaction evidence="5 6">
        <text>N(1)-(5-phospho-beta-D-ribosyl)glycinamide + (6R)-10-formyltetrahydrofolate = N(2)-formyl-N(1)-(5-phospho-beta-D-ribosyl)glycinamide + (6S)-5,6,7,8-tetrahydrofolate + H(+)</text>
        <dbReference type="Rhea" id="RHEA:15053"/>
        <dbReference type="ChEBI" id="CHEBI:15378"/>
        <dbReference type="ChEBI" id="CHEBI:57453"/>
        <dbReference type="ChEBI" id="CHEBI:143788"/>
        <dbReference type="ChEBI" id="CHEBI:147286"/>
        <dbReference type="ChEBI" id="CHEBI:195366"/>
        <dbReference type="EC" id="2.1.2.2"/>
    </reaction>
</comment>
<dbReference type="RefSeq" id="WP_187055758.1">
    <property type="nucleotide sequence ID" value="NZ_CP060412.1"/>
</dbReference>
<dbReference type="SUPFAM" id="SSF53328">
    <property type="entry name" value="Formyltransferase"/>
    <property type="match status" value="1"/>
</dbReference>
<comment type="similarity">
    <text evidence="4 6">Belongs to the GART family.</text>
</comment>
<comment type="pathway">
    <text evidence="1 6">Purine metabolism; IMP biosynthesis via de novo pathway; N(2)-formyl-N(1)-(5-phospho-D-ribosyl)glycinamide from N(1)-(5-phospho-D-ribosyl)glycinamide (10-formyl THF route): step 1/1.</text>
</comment>
<dbReference type="KEGG" id="dtl:H8F01_14290"/>
<dbReference type="PROSITE" id="PS00373">
    <property type="entry name" value="GART"/>
    <property type="match status" value="1"/>
</dbReference>
<feature type="site" description="Raises pKa of active site His" evidence="6">
    <location>
        <position position="149"/>
    </location>
</feature>
<evidence type="ECO:0000256" key="1">
    <source>
        <dbReference type="ARBA" id="ARBA00005054"/>
    </source>
</evidence>
<evidence type="ECO:0000256" key="6">
    <source>
        <dbReference type="HAMAP-Rule" id="MF_01930"/>
    </source>
</evidence>
<dbReference type="HAMAP" id="MF_01930">
    <property type="entry name" value="PurN"/>
    <property type="match status" value="1"/>
</dbReference>
<dbReference type="EMBL" id="CP060412">
    <property type="protein sequence ID" value="QNK00278.1"/>
    <property type="molecule type" value="Genomic_DNA"/>
</dbReference>
<dbReference type="InterPro" id="IPR002376">
    <property type="entry name" value="Formyl_transf_N"/>
</dbReference>
<organism evidence="8 9">
    <name type="scientific">Dyella telluris</name>
    <dbReference type="NCBI Taxonomy" id="2763498"/>
    <lineage>
        <taxon>Bacteria</taxon>
        <taxon>Pseudomonadati</taxon>
        <taxon>Pseudomonadota</taxon>
        <taxon>Gammaproteobacteria</taxon>
        <taxon>Lysobacterales</taxon>
        <taxon>Rhodanobacteraceae</taxon>
        <taxon>Dyella</taxon>
    </lineage>
</organism>
<feature type="binding site" evidence="6">
    <location>
        <begin position="16"/>
        <end position="18"/>
    </location>
    <ligand>
        <name>N(1)-(5-phospho-beta-D-ribosyl)glycinamide</name>
        <dbReference type="ChEBI" id="CHEBI:143788"/>
    </ligand>
</feature>
<evidence type="ECO:0000313" key="8">
    <source>
        <dbReference type="EMBL" id="QNK00278.1"/>
    </source>
</evidence>
<accession>A0A7G8Q0H0</accession>
<keyword evidence="3 6" id="KW-0658">Purine biosynthesis</keyword>
<name>A0A7G8Q0H0_9GAMM</name>
<dbReference type="InterPro" id="IPR001555">
    <property type="entry name" value="GART_AS"/>
</dbReference>